<sequence length="270" mass="31754">DGTGRSAHQCAYHISEIEKDKLQIDYDYYLSSELFKIIERMCEVVDEIDNEMIAASLGLDIIKHRKLIKKRQTAQFVASFENKWKNVDSLVLSCEDCFEDAEITFIFVVDKNSKIQQLNCNLICPCKKNLMEDEDYFVNSVTKIVEKLITKNEEKWWKCDGLACQYKVKEIDLSKNIEKTCPSCCDNILKISYSDSQFYSQLTFFRNLFDVDKQVKYISSKYRKEAITMVEKYLATFNKVKVLVNDFIQKCDYHWVDLAKIFVDKIERIV</sequence>
<evidence type="ECO:0000256" key="4">
    <source>
        <dbReference type="ARBA" id="ARBA00022932"/>
    </source>
</evidence>
<dbReference type="Gene3D" id="1.10.132.60">
    <property type="entry name" value="DNA polymerase family B, C-terminal domain"/>
    <property type="match status" value="1"/>
</dbReference>
<accession>A0A177B188</accession>
<keyword evidence="4" id="KW-0239">DNA-directed DNA polymerase</keyword>
<dbReference type="AlphaFoldDB" id="A0A177B188"/>
<dbReference type="PANTHER" id="PTHR45861:SF1">
    <property type="entry name" value="DNA POLYMERASE ALPHA CATALYTIC SUBUNIT"/>
    <property type="match status" value="1"/>
</dbReference>
<reference evidence="6 7" key="1">
    <citation type="submission" date="2016-04" db="EMBL/GenBank/DDBJ databases">
        <title>The genome of Intoshia linei affirms orthonectids as highly simplified spiralians.</title>
        <authorList>
            <person name="Mikhailov K.V."/>
            <person name="Slusarev G.S."/>
            <person name="Nikitin M.A."/>
            <person name="Logacheva M.D."/>
            <person name="Penin A."/>
            <person name="Aleoshin V."/>
            <person name="Panchin Y.V."/>
        </authorList>
    </citation>
    <scope>NUCLEOTIDE SEQUENCE [LARGE SCALE GENOMIC DNA]</scope>
    <source>
        <strain evidence="6">Intl2013</strain>
        <tissue evidence="6">Whole animal</tissue>
    </source>
</reference>
<evidence type="ECO:0000313" key="7">
    <source>
        <dbReference type="Proteomes" id="UP000078046"/>
    </source>
</evidence>
<keyword evidence="2" id="KW-0808">Transferase</keyword>
<proteinExistence type="predicted"/>
<dbReference type="GO" id="GO:0003688">
    <property type="term" value="F:DNA replication origin binding"/>
    <property type="evidence" value="ECO:0007669"/>
    <property type="project" value="TreeGrafter"/>
</dbReference>
<evidence type="ECO:0000259" key="5">
    <source>
        <dbReference type="Pfam" id="PF08996"/>
    </source>
</evidence>
<dbReference type="Gene3D" id="1.10.3200.20">
    <property type="entry name" value="DNA Polymerase alpha, zinc finger"/>
    <property type="match status" value="1"/>
</dbReference>
<feature type="domain" description="Zinc finger DNA-directed DNA polymerase family B alpha" evidence="5">
    <location>
        <begin position="81"/>
        <end position="262"/>
    </location>
</feature>
<dbReference type="InterPro" id="IPR038256">
    <property type="entry name" value="Pol_alpha_znc_sf"/>
</dbReference>
<dbReference type="GO" id="GO:1902975">
    <property type="term" value="P:mitotic DNA replication initiation"/>
    <property type="evidence" value="ECO:0007669"/>
    <property type="project" value="TreeGrafter"/>
</dbReference>
<dbReference type="Pfam" id="PF08996">
    <property type="entry name" value="zf-DNA_Pol"/>
    <property type="match status" value="1"/>
</dbReference>
<evidence type="ECO:0000313" key="6">
    <source>
        <dbReference type="EMBL" id="OAF68047.1"/>
    </source>
</evidence>
<dbReference type="EMBL" id="LWCA01000523">
    <property type="protein sequence ID" value="OAF68047.1"/>
    <property type="molecule type" value="Genomic_DNA"/>
</dbReference>
<evidence type="ECO:0000256" key="1">
    <source>
        <dbReference type="ARBA" id="ARBA00012417"/>
    </source>
</evidence>
<dbReference type="GO" id="GO:0006273">
    <property type="term" value="P:lagging strand elongation"/>
    <property type="evidence" value="ECO:0007669"/>
    <property type="project" value="TreeGrafter"/>
</dbReference>
<dbReference type="GO" id="GO:0003887">
    <property type="term" value="F:DNA-directed DNA polymerase activity"/>
    <property type="evidence" value="ECO:0007669"/>
    <property type="project" value="UniProtKB-KW"/>
</dbReference>
<dbReference type="EC" id="2.7.7.7" evidence="1"/>
<dbReference type="PANTHER" id="PTHR45861">
    <property type="entry name" value="DNA POLYMERASE ALPHA CATALYTIC SUBUNIT"/>
    <property type="match status" value="1"/>
</dbReference>
<keyword evidence="7" id="KW-1185">Reference proteome</keyword>
<name>A0A177B188_9BILA</name>
<dbReference type="Proteomes" id="UP000078046">
    <property type="component" value="Unassembled WGS sequence"/>
</dbReference>
<dbReference type="GO" id="GO:0006272">
    <property type="term" value="P:leading strand elongation"/>
    <property type="evidence" value="ECO:0007669"/>
    <property type="project" value="TreeGrafter"/>
</dbReference>
<dbReference type="GO" id="GO:0005658">
    <property type="term" value="C:alpha DNA polymerase:primase complex"/>
    <property type="evidence" value="ECO:0007669"/>
    <property type="project" value="TreeGrafter"/>
</dbReference>
<protein>
    <recommendedName>
        <fullName evidence="1">DNA-directed DNA polymerase</fullName>
        <ecNumber evidence="1">2.7.7.7</ecNumber>
    </recommendedName>
</protein>
<comment type="caution">
    <text evidence="6">The sequence shown here is derived from an EMBL/GenBank/DDBJ whole genome shotgun (WGS) entry which is preliminary data.</text>
</comment>
<keyword evidence="3" id="KW-0548">Nucleotidyltransferase</keyword>
<organism evidence="6 7">
    <name type="scientific">Intoshia linei</name>
    <dbReference type="NCBI Taxonomy" id="1819745"/>
    <lineage>
        <taxon>Eukaryota</taxon>
        <taxon>Metazoa</taxon>
        <taxon>Spiralia</taxon>
        <taxon>Lophotrochozoa</taxon>
        <taxon>Mesozoa</taxon>
        <taxon>Orthonectida</taxon>
        <taxon>Rhopaluridae</taxon>
        <taxon>Intoshia</taxon>
    </lineage>
</organism>
<dbReference type="InterPro" id="IPR042087">
    <property type="entry name" value="DNA_pol_B_thumb"/>
</dbReference>
<evidence type="ECO:0000256" key="3">
    <source>
        <dbReference type="ARBA" id="ARBA00022695"/>
    </source>
</evidence>
<dbReference type="GO" id="GO:0003697">
    <property type="term" value="F:single-stranded DNA binding"/>
    <property type="evidence" value="ECO:0007669"/>
    <property type="project" value="TreeGrafter"/>
</dbReference>
<evidence type="ECO:0000256" key="2">
    <source>
        <dbReference type="ARBA" id="ARBA00022679"/>
    </source>
</evidence>
<dbReference type="GO" id="GO:0003682">
    <property type="term" value="F:chromatin binding"/>
    <property type="evidence" value="ECO:0007669"/>
    <property type="project" value="TreeGrafter"/>
</dbReference>
<gene>
    <name evidence="6" type="ORF">A3Q56_04183</name>
</gene>
<feature type="non-terminal residue" evidence="6">
    <location>
        <position position="1"/>
    </location>
</feature>
<dbReference type="OrthoDB" id="8935577at2759"/>
<dbReference type="InterPro" id="IPR015088">
    <property type="entry name" value="Znf_DNA-dir_DNA_pol_B_alpha"/>
</dbReference>